<dbReference type="Pfam" id="PF04230">
    <property type="entry name" value="PS_pyruv_trans"/>
    <property type="match status" value="1"/>
</dbReference>
<dbReference type="InterPro" id="IPR007345">
    <property type="entry name" value="Polysacch_pyruvyl_Trfase"/>
</dbReference>
<accession>A0A7X8TM12</accession>
<protein>
    <submittedName>
        <fullName evidence="2">Polysaccharide pyruvyl transferase family protein</fullName>
    </submittedName>
</protein>
<evidence type="ECO:0000313" key="2">
    <source>
        <dbReference type="EMBL" id="NLS11055.1"/>
    </source>
</evidence>
<dbReference type="EMBL" id="JABAHY010000021">
    <property type="protein sequence ID" value="NLS11055.1"/>
    <property type="molecule type" value="Genomic_DNA"/>
</dbReference>
<keyword evidence="2" id="KW-0808">Transferase</keyword>
<feature type="domain" description="Polysaccharide pyruvyl transferase" evidence="1">
    <location>
        <begin position="157"/>
        <end position="301"/>
    </location>
</feature>
<dbReference type="GO" id="GO:0016740">
    <property type="term" value="F:transferase activity"/>
    <property type="evidence" value="ECO:0007669"/>
    <property type="project" value="UniProtKB-KW"/>
</dbReference>
<dbReference type="Proteomes" id="UP000523139">
    <property type="component" value="Unassembled WGS sequence"/>
</dbReference>
<reference evidence="2 3" key="1">
    <citation type="submission" date="2020-04" db="EMBL/GenBank/DDBJ databases">
        <title>Nesterenkonia sp. nov., isolated from marine sediment.</title>
        <authorList>
            <person name="Zhang G."/>
        </authorList>
    </citation>
    <scope>NUCLEOTIDE SEQUENCE [LARGE SCALE GENOMIC DNA]</scope>
    <source>
        <strain evidence="2 3">MY13</strain>
    </source>
</reference>
<keyword evidence="3" id="KW-1185">Reference proteome</keyword>
<dbReference type="AlphaFoldDB" id="A0A7X8TM12"/>
<name>A0A7X8TM12_9MICC</name>
<organism evidence="2 3">
    <name type="scientific">Nesterenkonia sedimenti</name>
    <dbReference type="NCBI Taxonomy" id="1463632"/>
    <lineage>
        <taxon>Bacteria</taxon>
        <taxon>Bacillati</taxon>
        <taxon>Actinomycetota</taxon>
        <taxon>Actinomycetes</taxon>
        <taxon>Micrococcales</taxon>
        <taxon>Micrococcaceae</taxon>
        <taxon>Nesterenkonia</taxon>
    </lineage>
</organism>
<evidence type="ECO:0000313" key="3">
    <source>
        <dbReference type="Proteomes" id="UP000523139"/>
    </source>
</evidence>
<sequence length="368" mass="41210">MRGKNEVEADVFFKKVFEAGPEDARPFHQYTSFLLKTKQWDKLAEQVQERKQDPYFGGVAERAEFQAALNRHHWNEADRLFAEAQQSKSPNVAMMKSRKARAELNKRAEEMGVKNSDRVKLWWMETPYPGNFGDIINPYLIEGLTGIPPRFSNKSDRLLAVGSIIKFAKKGTPVWGAGSPRREDKLAPDADYRAVRGPLTRDLVLRKGGSMPEVYGDPAWFLPKIYNPQVEKKHKLGMILHVAHRGAVKNIDPDVKLIDIRRVGPDEIEAFIRELLSCEAVLSTSLHGVIVAHAYGIPVRWCVAPKAKKRISGDGMKFEDYFQSVGRSAPEPLNLNSLDRVGSDLAAVCTDNPEAPIDLKALAEAAPV</sequence>
<proteinExistence type="predicted"/>
<comment type="caution">
    <text evidence="2">The sequence shown here is derived from an EMBL/GenBank/DDBJ whole genome shotgun (WGS) entry which is preliminary data.</text>
</comment>
<evidence type="ECO:0000259" key="1">
    <source>
        <dbReference type="Pfam" id="PF04230"/>
    </source>
</evidence>
<dbReference type="RefSeq" id="WP_168888541.1">
    <property type="nucleotide sequence ID" value="NZ_JABAHY010000021.1"/>
</dbReference>
<gene>
    <name evidence="2" type="ORF">HGQ17_13835</name>
</gene>